<feature type="compositionally biased region" description="Basic and acidic residues" evidence="1">
    <location>
        <begin position="60"/>
        <end position="80"/>
    </location>
</feature>
<feature type="region of interest" description="Disordered" evidence="1">
    <location>
        <begin position="273"/>
        <end position="299"/>
    </location>
</feature>
<feature type="chain" id="PRO_5047385822" description="DUF1542 domain-containing protein" evidence="3">
    <location>
        <begin position="28"/>
        <end position="340"/>
    </location>
</feature>
<dbReference type="Proteomes" id="UP001637996">
    <property type="component" value="Unassembled WGS sequence"/>
</dbReference>
<keyword evidence="3" id="KW-0732">Signal</keyword>
<keyword evidence="2" id="KW-1133">Transmembrane helix</keyword>
<protein>
    <recommendedName>
        <fullName evidence="6">DUF1542 domain-containing protein</fullName>
    </recommendedName>
</protein>
<keyword evidence="5" id="KW-1185">Reference proteome</keyword>
<feature type="compositionally biased region" description="Polar residues" evidence="1">
    <location>
        <begin position="110"/>
        <end position="132"/>
    </location>
</feature>
<accession>A0ABW9M7Z3</accession>
<dbReference type="RefSeq" id="WP_410031131.1">
    <property type="nucleotide sequence ID" value="NZ_JBGMEI010000005.1"/>
</dbReference>
<proteinExistence type="predicted"/>
<evidence type="ECO:0000256" key="3">
    <source>
        <dbReference type="SAM" id="SignalP"/>
    </source>
</evidence>
<feature type="compositionally biased region" description="Basic and acidic residues" evidence="1">
    <location>
        <begin position="89"/>
        <end position="109"/>
    </location>
</feature>
<organism evidence="4 5">
    <name type="scientific">Anaerococcus martiniensis</name>
    <dbReference type="NCBI Taxonomy" id="3115615"/>
    <lineage>
        <taxon>Bacteria</taxon>
        <taxon>Bacillati</taxon>
        <taxon>Bacillota</taxon>
        <taxon>Tissierellia</taxon>
        <taxon>Tissierellales</taxon>
        <taxon>Peptoniphilaceae</taxon>
        <taxon>Anaerococcus</taxon>
    </lineage>
</organism>
<keyword evidence="2" id="KW-0812">Transmembrane</keyword>
<gene>
    <name evidence="4" type="ORF">ACCQ41_04140</name>
</gene>
<comment type="caution">
    <text evidence="4">The sequence shown here is derived from an EMBL/GenBank/DDBJ whole genome shotgun (WGS) entry which is preliminary data.</text>
</comment>
<name>A0ABW9M7Z3_9FIRM</name>
<evidence type="ECO:0000313" key="4">
    <source>
        <dbReference type="EMBL" id="MFO3665429.1"/>
    </source>
</evidence>
<evidence type="ECO:0008006" key="6">
    <source>
        <dbReference type="Google" id="ProtNLM"/>
    </source>
</evidence>
<feature type="signal peptide" evidence="3">
    <location>
        <begin position="1"/>
        <end position="27"/>
    </location>
</feature>
<evidence type="ECO:0000256" key="1">
    <source>
        <dbReference type="SAM" id="MobiDB-lite"/>
    </source>
</evidence>
<reference evidence="4 5" key="1">
    <citation type="journal article" date="2025" name="Anaerobe">
        <title>Description of Anaerococcus kampingiae sp. nov., Anaerococcus groningensis sp. nov., Anaerococcus martiniensis sp. nov., and Anaerococcus cruorum sp. nov., isolated from human clinical specimens.</title>
        <authorList>
            <person name="Boiten K.E."/>
            <person name="Meijer J."/>
            <person name="van Wezel E.M."/>
            <person name="Veloo A.C.M."/>
        </authorList>
    </citation>
    <scope>NUCLEOTIDE SEQUENCE [LARGE SCALE GENOMIC DNA]</scope>
    <source>
        <strain evidence="4 5">ENR0831</strain>
    </source>
</reference>
<keyword evidence="2" id="KW-0472">Membrane</keyword>
<dbReference type="EMBL" id="JBGMEI010000005">
    <property type="protein sequence ID" value="MFO3665429.1"/>
    <property type="molecule type" value="Genomic_DNA"/>
</dbReference>
<feature type="transmembrane region" description="Helical" evidence="2">
    <location>
        <begin position="309"/>
        <end position="332"/>
    </location>
</feature>
<evidence type="ECO:0000256" key="2">
    <source>
        <dbReference type="SAM" id="Phobius"/>
    </source>
</evidence>
<sequence length="340" mass="38622">MKSKNKALMFLCLLVTLFSIRPSFANADDQNQPANQQTDIKSGDEITITEEPLEMPQVQIEEKKVHKADGIKLETNKTENKSSPTIDPRASEVNERVNKKYREEQKAKENQQTQTKTESRPQTKVQTQSNTHTPRKIDQETKDEVEALIKELDQNTREIQAGLDNSNSHKGSKQSEDYKKAVELVGEVMLSDKITKAESEKIANSTKKIVADYNKKIENAATSEEKEALMKEASQRINDNLKSASKEAYESAKKNEVSIYDQKNETLVLEIEPSEREESRKEKKNIKVTKTTSLEKSPKLASEDKERPFFKVAIGVFVVLIISLAISISLVLRNRKNIRK</sequence>
<feature type="compositionally biased region" description="Low complexity" evidence="1">
    <location>
        <begin position="25"/>
        <end position="39"/>
    </location>
</feature>
<feature type="region of interest" description="Disordered" evidence="1">
    <location>
        <begin position="25"/>
        <end position="141"/>
    </location>
</feature>
<evidence type="ECO:0000313" key="5">
    <source>
        <dbReference type="Proteomes" id="UP001637996"/>
    </source>
</evidence>